<evidence type="ECO:0000256" key="7">
    <source>
        <dbReference type="SAM" id="Phobius"/>
    </source>
</evidence>
<dbReference type="PANTHER" id="PTHR30576">
    <property type="entry name" value="COLANIC BIOSYNTHESIS UDP-GLUCOSE LIPID CARRIER TRANSFERASE"/>
    <property type="match status" value="1"/>
</dbReference>
<evidence type="ECO:0000256" key="6">
    <source>
        <dbReference type="ARBA" id="ARBA00023136"/>
    </source>
</evidence>
<organism evidence="9 10">
    <name type="scientific">Desulfopila aestuarii DSM 18488</name>
    <dbReference type="NCBI Taxonomy" id="1121416"/>
    <lineage>
        <taxon>Bacteria</taxon>
        <taxon>Pseudomonadati</taxon>
        <taxon>Thermodesulfobacteriota</taxon>
        <taxon>Desulfobulbia</taxon>
        <taxon>Desulfobulbales</taxon>
        <taxon>Desulfocapsaceae</taxon>
        <taxon>Desulfopila</taxon>
    </lineage>
</organism>
<dbReference type="GO" id="GO:0016020">
    <property type="term" value="C:membrane"/>
    <property type="evidence" value="ECO:0007669"/>
    <property type="project" value="UniProtKB-SubCell"/>
</dbReference>
<comment type="subcellular location">
    <subcellularLocation>
        <location evidence="1">Membrane</location>
        <topology evidence="1">Multi-pass membrane protein</topology>
    </subcellularLocation>
</comment>
<evidence type="ECO:0000259" key="8">
    <source>
        <dbReference type="Pfam" id="PF02397"/>
    </source>
</evidence>
<dbReference type="OrthoDB" id="9808602at2"/>
<dbReference type="PANTHER" id="PTHR30576:SF10">
    <property type="entry name" value="SLL5057 PROTEIN"/>
    <property type="match status" value="1"/>
</dbReference>
<evidence type="ECO:0000256" key="1">
    <source>
        <dbReference type="ARBA" id="ARBA00004141"/>
    </source>
</evidence>
<evidence type="ECO:0000313" key="10">
    <source>
        <dbReference type="Proteomes" id="UP000184603"/>
    </source>
</evidence>
<dbReference type="GO" id="GO:0016780">
    <property type="term" value="F:phosphotransferase activity, for other substituted phosphate groups"/>
    <property type="evidence" value="ECO:0007669"/>
    <property type="project" value="TreeGrafter"/>
</dbReference>
<keyword evidence="3 9" id="KW-0808">Transferase</keyword>
<evidence type="ECO:0000256" key="2">
    <source>
        <dbReference type="ARBA" id="ARBA00006464"/>
    </source>
</evidence>
<evidence type="ECO:0000313" key="9">
    <source>
        <dbReference type="EMBL" id="SHO51452.1"/>
    </source>
</evidence>
<feature type="transmembrane region" description="Helical" evidence="7">
    <location>
        <begin position="12"/>
        <end position="31"/>
    </location>
</feature>
<dbReference type="Pfam" id="PF13727">
    <property type="entry name" value="CoA_binding_3"/>
    <property type="match status" value="1"/>
</dbReference>
<dbReference type="InterPro" id="IPR017475">
    <property type="entry name" value="EPS_sugar_tfrase"/>
</dbReference>
<accession>A0A1M7YFN8</accession>
<name>A0A1M7YFN8_9BACT</name>
<sequence>MFDERSRDTQRLLSLLDIFFTVLSFASALWIFEQIHSDEQVDFFSHIAILPLILALLIFSLSYFNVYRNPRSASSVFYVAAIIQAMATVLGILFFLLFILNIHYVSRIIIIGFAATDVTLMIGSRLIVRRNFLRAINQGKGLLNVLIIGSGERALLLTRALKKKADWGINIIGYLDTDPELTGRKVSGGTILGTVDDIHSILKSHVLDEVIVAIPRSMITDVDSIALACEEEGVKFRFMADIFNIVAARVSLTNLADIPILTLEPVALNETKLMIKRFIDLLLSAVALPILLPIMALIAIAIKIDDGGPIFFIQHRVGLKKRLFPMFKFRTMHVNAEEMLKDIEHLNEMEGPNFKIANDPRITRIGRFLRHTSLDELPQLINVIRGEMSLVGPRPMSIRDVELFDKGIQRKRFSVKPGITCIWQVSGRNNLPFHKWLELDLQYIDNWSLSLDIWLLLKTIPVVLLRKGAM</sequence>
<dbReference type="EMBL" id="FRFE01000025">
    <property type="protein sequence ID" value="SHO51452.1"/>
    <property type="molecule type" value="Genomic_DNA"/>
</dbReference>
<gene>
    <name evidence="9" type="ORF">SAMN02745220_04017</name>
</gene>
<feature type="transmembrane region" description="Helical" evidence="7">
    <location>
        <begin position="281"/>
        <end position="302"/>
    </location>
</feature>
<evidence type="ECO:0000256" key="3">
    <source>
        <dbReference type="ARBA" id="ARBA00022679"/>
    </source>
</evidence>
<dbReference type="STRING" id="1121416.SAMN02745220_04017"/>
<feature type="transmembrane region" description="Helical" evidence="7">
    <location>
        <begin position="43"/>
        <end position="64"/>
    </location>
</feature>
<keyword evidence="5 7" id="KW-1133">Transmembrane helix</keyword>
<keyword evidence="6 7" id="KW-0472">Membrane</keyword>
<dbReference type="SUPFAM" id="SSF51735">
    <property type="entry name" value="NAD(P)-binding Rossmann-fold domains"/>
    <property type="match status" value="1"/>
</dbReference>
<keyword evidence="10" id="KW-1185">Reference proteome</keyword>
<reference evidence="9 10" key="1">
    <citation type="submission" date="2016-12" db="EMBL/GenBank/DDBJ databases">
        <authorList>
            <person name="Song W.-J."/>
            <person name="Kurnit D.M."/>
        </authorList>
    </citation>
    <scope>NUCLEOTIDE SEQUENCE [LARGE SCALE GENOMIC DNA]</scope>
    <source>
        <strain evidence="9 10">DSM 18488</strain>
    </source>
</reference>
<dbReference type="AlphaFoldDB" id="A0A1M7YFN8"/>
<feature type="transmembrane region" description="Helical" evidence="7">
    <location>
        <begin position="108"/>
        <end position="128"/>
    </location>
</feature>
<protein>
    <submittedName>
        <fullName evidence="9">Undecaprenyl-phosphate galactose phosphotransferase, WbaP/exopolysaccharide biosynthesis polyprenyl glycosylphosphotransferase</fullName>
    </submittedName>
</protein>
<proteinExistence type="inferred from homology"/>
<dbReference type="InterPro" id="IPR036291">
    <property type="entry name" value="NAD(P)-bd_dom_sf"/>
</dbReference>
<feature type="domain" description="Bacterial sugar transferase" evidence="8">
    <location>
        <begin position="276"/>
        <end position="464"/>
    </location>
</feature>
<dbReference type="Proteomes" id="UP000184603">
    <property type="component" value="Unassembled WGS sequence"/>
</dbReference>
<dbReference type="NCBIfam" id="TIGR03025">
    <property type="entry name" value="EPS_sugtrans"/>
    <property type="match status" value="1"/>
</dbReference>
<comment type="similarity">
    <text evidence="2">Belongs to the bacterial sugar transferase family.</text>
</comment>
<dbReference type="InterPro" id="IPR003362">
    <property type="entry name" value="Bact_transf"/>
</dbReference>
<dbReference type="Gene3D" id="3.40.50.720">
    <property type="entry name" value="NAD(P)-binding Rossmann-like Domain"/>
    <property type="match status" value="1"/>
</dbReference>
<dbReference type="Pfam" id="PF02397">
    <property type="entry name" value="Bac_transf"/>
    <property type="match status" value="1"/>
</dbReference>
<feature type="transmembrane region" description="Helical" evidence="7">
    <location>
        <begin position="76"/>
        <end position="102"/>
    </location>
</feature>
<evidence type="ECO:0000256" key="5">
    <source>
        <dbReference type="ARBA" id="ARBA00022989"/>
    </source>
</evidence>
<evidence type="ECO:0000256" key="4">
    <source>
        <dbReference type="ARBA" id="ARBA00022692"/>
    </source>
</evidence>
<keyword evidence="4 7" id="KW-0812">Transmembrane</keyword>
<dbReference type="RefSeq" id="WP_073615451.1">
    <property type="nucleotide sequence ID" value="NZ_FRFE01000025.1"/>
</dbReference>